<keyword evidence="3 6" id="KW-0347">Helicase</keyword>
<evidence type="ECO:0000313" key="11">
    <source>
        <dbReference type="Proteomes" id="UP001139366"/>
    </source>
</evidence>
<feature type="binding site" evidence="6">
    <location>
        <begin position="1082"/>
        <end position="1089"/>
    </location>
    <ligand>
        <name>ATP</name>
        <dbReference type="ChEBI" id="CHEBI:30616"/>
    </ligand>
</feature>
<dbReference type="SUPFAM" id="SSF53098">
    <property type="entry name" value="Ribonuclease H-like"/>
    <property type="match status" value="1"/>
</dbReference>
<dbReference type="GO" id="GO:0005694">
    <property type="term" value="C:chromosome"/>
    <property type="evidence" value="ECO:0007669"/>
    <property type="project" value="TreeGrafter"/>
</dbReference>
<dbReference type="CDD" id="cd18809">
    <property type="entry name" value="SF1_C_RecD"/>
    <property type="match status" value="1"/>
</dbReference>
<evidence type="ECO:0000259" key="8">
    <source>
        <dbReference type="PROSITE" id="PS51194"/>
    </source>
</evidence>
<dbReference type="Pfam" id="PF13361">
    <property type="entry name" value="UvrD_C"/>
    <property type="match status" value="2"/>
</dbReference>
<dbReference type="InterPro" id="IPR014017">
    <property type="entry name" value="DNA_helicase_UvrD-like_C"/>
</dbReference>
<dbReference type="PROSITE" id="PS51198">
    <property type="entry name" value="UVRD_HELICASE_ATP_BIND"/>
    <property type="match status" value="1"/>
</dbReference>
<dbReference type="GO" id="GO:0043138">
    <property type="term" value="F:3'-5' DNA helicase activity"/>
    <property type="evidence" value="ECO:0007669"/>
    <property type="project" value="TreeGrafter"/>
</dbReference>
<accession>A0A9X1KSF7</accession>
<dbReference type="NCBIfam" id="TIGR00614">
    <property type="entry name" value="recQ_fam"/>
    <property type="match status" value="1"/>
</dbReference>
<dbReference type="InterPro" id="IPR002464">
    <property type="entry name" value="DNA/RNA_helicase_DEAH_CS"/>
</dbReference>
<evidence type="ECO:0000256" key="1">
    <source>
        <dbReference type="ARBA" id="ARBA00022741"/>
    </source>
</evidence>
<reference evidence="10 11" key="1">
    <citation type="journal article" date="2023" name="Antonie Van Leeuwenhoek">
        <title>Flavobacterium potami sp. nov., a multi-metal resistance genes harbouring bacterium isolated from shallow river silt.</title>
        <authorList>
            <person name="Li S."/>
            <person name="Mao S."/>
            <person name="Mu W."/>
            <person name="Guo B."/>
            <person name="Li C."/>
            <person name="Zhu Q."/>
            <person name="Hou X."/>
            <person name="Zhao Y."/>
            <person name="Wei S."/>
            <person name="Liu H."/>
            <person name="Liu A."/>
        </authorList>
    </citation>
    <scope>NUCLEOTIDE SEQUENCE [LARGE SCALE GENOMIC DNA]</scope>
    <source>
        <strain evidence="10 11">17A</strain>
    </source>
</reference>
<evidence type="ECO:0000256" key="4">
    <source>
        <dbReference type="ARBA" id="ARBA00022840"/>
    </source>
</evidence>
<dbReference type="InterPro" id="IPR014001">
    <property type="entry name" value="Helicase_ATP-bd"/>
</dbReference>
<dbReference type="GO" id="GO:0000724">
    <property type="term" value="P:double-strand break repair via homologous recombination"/>
    <property type="evidence" value="ECO:0007669"/>
    <property type="project" value="TreeGrafter"/>
</dbReference>
<keyword evidence="1 6" id="KW-0547">Nucleotide-binding</keyword>
<evidence type="ECO:0000256" key="2">
    <source>
        <dbReference type="ARBA" id="ARBA00022801"/>
    </source>
</evidence>
<dbReference type="Gene3D" id="3.30.420.10">
    <property type="entry name" value="Ribonuclease H-like superfamily/Ribonuclease H"/>
    <property type="match status" value="1"/>
</dbReference>
<dbReference type="PROSITE" id="PS00690">
    <property type="entry name" value="DEAH_ATP_HELICASE"/>
    <property type="match status" value="1"/>
</dbReference>
<dbReference type="PANTHER" id="PTHR13710">
    <property type="entry name" value="DNA HELICASE RECQ FAMILY MEMBER"/>
    <property type="match status" value="1"/>
</dbReference>
<feature type="domain" description="UvrD-like helicase ATP-binding" evidence="9">
    <location>
        <begin position="1061"/>
        <end position="1612"/>
    </location>
</feature>
<dbReference type="PROSITE" id="PS51194">
    <property type="entry name" value="HELICASE_CTER"/>
    <property type="match status" value="1"/>
</dbReference>
<comment type="caution">
    <text evidence="10">The sequence shown here is derived from an EMBL/GenBank/DDBJ whole genome shotgun (WGS) entry which is preliminary data.</text>
</comment>
<dbReference type="SMART" id="SM00487">
    <property type="entry name" value="DEXDc"/>
    <property type="match status" value="2"/>
</dbReference>
<dbReference type="EMBL" id="JAINUY010000007">
    <property type="protein sequence ID" value="MBZ4037057.1"/>
    <property type="molecule type" value="Genomic_DNA"/>
</dbReference>
<dbReference type="InterPro" id="IPR014016">
    <property type="entry name" value="UvrD-like_ATP-bd"/>
</dbReference>
<dbReference type="Proteomes" id="UP001139366">
    <property type="component" value="Unassembled WGS sequence"/>
</dbReference>
<dbReference type="GO" id="GO:0009378">
    <property type="term" value="F:four-way junction helicase activity"/>
    <property type="evidence" value="ECO:0007669"/>
    <property type="project" value="TreeGrafter"/>
</dbReference>
<evidence type="ECO:0000256" key="5">
    <source>
        <dbReference type="ARBA" id="ARBA00023125"/>
    </source>
</evidence>
<keyword evidence="11" id="KW-1185">Reference proteome</keyword>
<dbReference type="GO" id="GO:0016787">
    <property type="term" value="F:hydrolase activity"/>
    <property type="evidence" value="ECO:0007669"/>
    <property type="project" value="UniProtKB-UniRule"/>
</dbReference>
<keyword evidence="4 6" id="KW-0067">ATP-binding</keyword>
<dbReference type="GO" id="GO:0005737">
    <property type="term" value="C:cytoplasm"/>
    <property type="evidence" value="ECO:0007669"/>
    <property type="project" value="TreeGrafter"/>
</dbReference>
<feature type="domain" description="Helicase C-terminal" evidence="8">
    <location>
        <begin position="493"/>
        <end position="640"/>
    </location>
</feature>
<evidence type="ECO:0000256" key="3">
    <source>
        <dbReference type="ARBA" id="ARBA00022806"/>
    </source>
</evidence>
<gene>
    <name evidence="10" type="ORF">K6T82_19995</name>
</gene>
<dbReference type="CDD" id="cd17932">
    <property type="entry name" value="DEXQc_UvrD"/>
    <property type="match status" value="1"/>
</dbReference>
<dbReference type="SUPFAM" id="SSF52540">
    <property type="entry name" value="P-loop containing nucleoside triphosphate hydrolases"/>
    <property type="match status" value="2"/>
</dbReference>
<dbReference type="GO" id="GO:0003677">
    <property type="term" value="F:DNA binding"/>
    <property type="evidence" value="ECO:0007669"/>
    <property type="project" value="UniProtKB-KW"/>
</dbReference>
<dbReference type="Gene3D" id="3.40.50.300">
    <property type="entry name" value="P-loop containing nucleotide triphosphate hydrolases"/>
    <property type="match status" value="5"/>
</dbReference>
<dbReference type="InterPro" id="IPR036397">
    <property type="entry name" value="RNaseH_sf"/>
</dbReference>
<evidence type="ECO:0000259" key="7">
    <source>
        <dbReference type="PROSITE" id="PS51192"/>
    </source>
</evidence>
<keyword evidence="2 6" id="KW-0378">Hydrolase</keyword>
<dbReference type="GO" id="GO:0005524">
    <property type="term" value="F:ATP binding"/>
    <property type="evidence" value="ECO:0007669"/>
    <property type="project" value="UniProtKB-UniRule"/>
</dbReference>
<evidence type="ECO:0000259" key="9">
    <source>
        <dbReference type="PROSITE" id="PS51198"/>
    </source>
</evidence>
<dbReference type="Pfam" id="PF00270">
    <property type="entry name" value="DEAD"/>
    <property type="match status" value="1"/>
</dbReference>
<keyword evidence="5" id="KW-0238">DNA-binding</keyword>
<evidence type="ECO:0000256" key="6">
    <source>
        <dbReference type="PROSITE-ProRule" id="PRU00560"/>
    </source>
</evidence>
<dbReference type="InterPro" id="IPR011545">
    <property type="entry name" value="DEAD/DEAH_box_helicase_dom"/>
</dbReference>
<evidence type="ECO:0000313" key="10">
    <source>
        <dbReference type="EMBL" id="MBZ4037057.1"/>
    </source>
</evidence>
<dbReference type="SMART" id="SM00490">
    <property type="entry name" value="HELICc"/>
    <property type="match status" value="1"/>
</dbReference>
<dbReference type="InterPro" id="IPR004589">
    <property type="entry name" value="DNA_helicase_ATP-dep_RecQ"/>
</dbReference>
<feature type="domain" description="Helicase ATP-binding" evidence="7">
    <location>
        <begin position="283"/>
        <end position="463"/>
    </location>
</feature>
<protein>
    <submittedName>
        <fullName evidence="10">RecQ family ATP-dependent DNA helicase</fullName>
        <ecNumber evidence="10">3.6.4.12</ecNumber>
    </submittedName>
</protein>
<dbReference type="PANTHER" id="PTHR13710:SF120">
    <property type="entry name" value="BIFUNCTIONAL 3'-5' EXONUCLEASE_ATP-DEPENDENT HELICASE WRN"/>
    <property type="match status" value="1"/>
</dbReference>
<dbReference type="PROSITE" id="PS51192">
    <property type="entry name" value="HELICASE_ATP_BIND_1"/>
    <property type="match status" value="1"/>
</dbReference>
<dbReference type="InterPro" id="IPR027417">
    <property type="entry name" value="P-loop_NTPase"/>
</dbReference>
<dbReference type="Pfam" id="PF00580">
    <property type="entry name" value="UvrD-helicase"/>
    <property type="match status" value="2"/>
</dbReference>
<proteinExistence type="predicted"/>
<dbReference type="CDD" id="cd17920">
    <property type="entry name" value="DEXHc_RecQ"/>
    <property type="match status" value="1"/>
</dbReference>
<dbReference type="Pfam" id="PF00271">
    <property type="entry name" value="Helicase_C"/>
    <property type="match status" value="1"/>
</dbReference>
<organism evidence="10 11">
    <name type="scientific">Flavobacterium potami</name>
    <dbReference type="NCBI Taxonomy" id="2872310"/>
    <lineage>
        <taxon>Bacteria</taxon>
        <taxon>Pseudomonadati</taxon>
        <taxon>Bacteroidota</taxon>
        <taxon>Flavobacteriia</taxon>
        <taxon>Flavobacteriales</taxon>
        <taxon>Flavobacteriaceae</taxon>
        <taxon>Flavobacterium</taxon>
    </lineage>
</organism>
<name>A0A9X1KSF7_9FLAO</name>
<dbReference type="InterPro" id="IPR012337">
    <property type="entry name" value="RNaseH-like_sf"/>
</dbReference>
<dbReference type="InterPro" id="IPR001650">
    <property type="entry name" value="Helicase_C-like"/>
</dbReference>
<sequence>MLAANQNNDRLITFIDTEIESVKGKILDIGAIKENGNHFHDASLGYFTEFLKGSEYICGHNILNHDIKYIGQTIHDAGVNPENIIDTLHLSPLLFPTKPYHSLVKDDKLQTEELNNPLNDSIKAQDLFNSEVATFWQTDETLKEIFYLLLHRTKEFGAFFRFINYQNKSSNVESEIRLKFQGEICEQSELTKLIAENPIELAYCISLIHSFILHKKIHSITPPWVLKNYPEVERIMLLLRSKPCLTGCNYCNIALDIHKGLKKFFGFDSYRTYGGEPLQEKAVKAAVNNKSVLAVFPTGGGKSITFQVPALMSAENSKGLPIIISPLQSLMKDQVDNLERNGITEAVTINGLLDPIERAKSIERIEDGSASILYISPESLRSKTIEKLILGRKTARFVIDEAHCFSSWGQDFRVDYLYIGDFIKLIQEKKNLEDDIPVSCFTATAKQKVIEDIRDYFREKLSLELEIFTSKASRTNLQYKVFKKQNEDEKYLAVRDLIEEKNCPTIIYVSRTLKAFKLAEQLIKDGFNARPYHGKMDKKEKTENQNAFLNGETQIMVATSAFGMGVDKKDVGLVVHFEISDSLENYVQEAGRAGRDENISADCFVLFNEEDLSKHFILLNQTKLSIKEIQQVWKAIKEITRFRSRVSNSALEIARKAGWDDSVAEIETRVTTAIAALEDAGYLKRGQNMPRIFANSILSKNAQEAIEKINSSTKFEEKQKEEGVRIIKKLFSSKSRKETNNETPESRVDYISDHLGIAREEVIRVISLMREENILADAKDLTAFIKSSDNKNRSLAIVDSYSKIENFLLSVLKEEESVFHLKELNEFAEKDGLEGVNTNKLKTIINFWSIKNWIKRKNLDHFKNHIAVLCLQSKKQLADKLEIRHELAAFIVDYFYNKMITAQTKAETVKDEILVEFSVHELKYAYENSLKFFKKEITFYDIEDTLFYLSRIEAIKIEGGFLIVYNALTIERTEQDNKKRYTKDDYQKLNQFYESKIQQIHIVGEYAERMIDDYKNALQFVEDYFQLNYSSFLNKYFKGSDRQNEIRRNITPGKFRQLFGELSPAQLKIIKDNETQHIVVAAGPGSGKTKVLVHKLASLLLMEDVKHEQLLMLTFSRAAVIEFKKRLLQLIGNAANFIEIKTFHSYCFDLLGKVGSLEKSTDILNLTVERIKNGDVEANKITKTVLVIDEAQDMNADEFALVNALMQQNEEMRVIAVGDDDQNIYEFRGASSKYLEQFIFENKAIKYELVENYRSKSNLVTFSNQFVKQIRHRLKETPIIANQTDNGKIKVVNYQNCNLITPLVKNIVNADLSGTTCIITKTNEEAVKVTGLLLKNGIKAKLIQSNDGFNLCNLVEVRFFLNKVDCGIDIYTISDEVWNNAKKELNNTFCSSNKLEICLNIIEDFEATNPTRKYKSDLEVLIRESKLEDFYSENGETIFVSTIHKAKGKEFDNVFLLLEKFNIDTDETKRQLYVAMTRAKSNLNIHLNADYLNHLTAENLEQITDIEIHSVPDKIAIHATFKDIWLDYFINRQSLISQLVCGDTLYLEGNECLNSNGQSVLKFSKQFIEKIEIMKSKNYQLRSVNVNFILHWFKEETSQDIKIILPELYFEIIESKATVFLG</sequence>
<dbReference type="EC" id="3.6.4.12" evidence="10"/>
<dbReference type="RefSeq" id="WP_223709929.1">
    <property type="nucleotide sequence ID" value="NZ_JAINUY010000007.1"/>
</dbReference>